<keyword evidence="2 4" id="KW-0472">Membrane</keyword>
<comment type="subcellular location">
    <subcellularLocation>
        <location evidence="1">Membrane</location>
    </subcellularLocation>
</comment>
<organism evidence="5 6">
    <name type="scientific">Cinchona calisaya</name>
    <dbReference type="NCBI Taxonomy" id="153742"/>
    <lineage>
        <taxon>Eukaryota</taxon>
        <taxon>Viridiplantae</taxon>
        <taxon>Streptophyta</taxon>
        <taxon>Embryophyta</taxon>
        <taxon>Tracheophyta</taxon>
        <taxon>Spermatophyta</taxon>
        <taxon>Magnoliopsida</taxon>
        <taxon>eudicotyledons</taxon>
        <taxon>Gunneridae</taxon>
        <taxon>Pentapetalae</taxon>
        <taxon>asterids</taxon>
        <taxon>lamiids</taxon>
        <taxon>Gentianales</taxon>
        <taxon>Rubiaceae</taxon>
        <taxon>Cinchonoideae</taxon>
        <taxon>Cinchoneae</taxon>
        <taxon>Cinchona</taxon>
    </lineage>
</organism>
<dbReference type="PANTHER" id="PTHR31234:SF2">
    <property type="entry name" value="OS05G0199100 PROTEIN"/>
    <property type="match status" value="1"/>
</dbReference>
<keyword evidence="4" id="KW-0812">Transmembrane</keyword>
<comment type="caution">
    <text evidence="5">The sequence shown here is derived from an EMBL/GenBank/DDBJ whole genome shotgun (WGS) entry which is preliminary data.</text>
</comment>
<evidence type="ECO:0000313" key="5">
    <source>
        <dbReference type="EMBL" id="KAL3536038.1"/>
    </source>
</evidence>
<proteinExistence type="predicted"/>
<gene>
    <name evidence="5" type="ORF">ACH5RR_004499</name>
</gene>
<evidence type="ECO:0000313" key="6">
    <source>
        <dbReference type="Proteomes" id="UP001630127"/>
    </source>
</evidence>
<evidence type="ECO:0000256" key="2">
    <source>
        <dbReference type="ARBA" id="ARBA00023136"/>
    </source>
</evidence>
<sequence>MSNDETTRPPVQQGYAPVGYPQPIPPPQQSYGYPYAPYPNQYNAAAAAPPPPGTAYYSSAQLPPVMPQSKGYAYVRIALITIIILMICTLFFSFIITWLVFGSGVPEFKVESFNVPDFEIANSTLKATWDFNVTVKNTNHKLKFSFADIQGSLIYKDTLVDVTMISPFHVEENNEGRIRGDFSYRAPFNGNSSDDASSLVNALVEERKSGIMEFDLRVFMETTFASHSFWSKKMMLRVLCGDLRVTFPGPTGAGTWNNKWVGKCLTYYYHQ</sequence>
<accession>A0ABD3AY48</accession>
<protein>
    <recommendedName>
        <fullName evidence="7">Late embryogenesis abundant protein LEA-2 subgroup domain-containing protein</fullName>
    </recommendedName>
</protein>
<reference evidence="5 6" key="1">
    <citation type="submission" date="2024-11" db="EMBL/GenBank/DDBJ databases">
        <title>A near-complete genome assembly of Cinchona calisaya.</title>
        <authorList>
            <person name="Lian D.C."/>
            <person name="Zhao X.W."/>
            <person name="Wei L."/>
        </authorList>
    </citation>
    <scope>NUCLEOTIDE SEQUENCE [LARGE SCALE GENOMIC DNA]</scope>
    <source>
        <tissue evidence="5">Nenye</tissue>
    </source>
</reference>
<name>A0ABD3AY48_9GENT</name>
<evidence type="ECO:0000256" key="4">
    <source>
        <dbReference type="SAM" id="Phobius"/>
    </source>
</evidence>
<dbReference type="AlphaFoldDB" id="A0ABD3AY48"/>
<feature type="transmembrane region" description="Helical" evidence="4">
    <location>
        <begin position="77"/>
        <end position="101"/>
    </location>
</feature>
<evidence type="ECO:0000256" key="3">
    <source>
        <dbReference type="SAM" id="MobiDB-lite"/>
    </source>
</evidence>
<keyword evidence="4" id="KW-1133">Transmembrane helix</keyword>
<dbReference type="Proteomes" id="UP001630127">
    <property type="component" value="Unassembled WGS sequence"/>
</dbReference>
<dbReference type="InterPro" id="IPR044839">
    <property type="entry name" value="NDR1-like"/>
</dbReference>
<dbReference type="GO" id="GO:0016020">
    <property type="term" value="C:membrane"/>
    <property type="evidence" value="ECO:0007669"/>
    <property type="project" value="UniProtKB-SubCell"/>
</dbReference>
<evidence type="ECO:0000256" key="1">
    <source>
        <dbReference type="ARBA" id="ARBA00004370"/>
    </source>
</evidence>
<dbReference type="PANTHER" id="PTHR31234">
    <property type="entry name" value="LATE EMBRYOGENESIS ABUNDANT (LEA) HYDROXYPROLINE-RICH GLYCOPROTEIN FAMILY"/>
    <property type="match status" value="1"/>
</dbReference>
<feature type="region of interest" description="Disordered" evidence="3">
    <location>
        <begin position="1"/>
        <end position="32"/>
    </location>
</feature>
<evidence type="ECO:0008006" key="7">
    <source>
        <dbReference type="Google" id="ProtNLM"/>
    </source>
</evidence>
<keyword evidence="6" id="KW-1185">Reference proteome</keyword>
<dbReference type="EMBL" id="JBJUIK010000002">
    <property type="protein sequence ID" value="KAL3536038.1"/>
    <property type="molecule type" value="Genomic_DNA"/>
</dbReference>